<keyword evidence="1" id="KW-0472">Membrane</keyword>
<proteinExistence type="predicted"/>
<name>A0A699JVS6_TANCI</name>
<keyword evidence="1" id="KW-1133">Transmembrane helix</keyword>
<dbReference type="EMBL" id="BKCJ010454038">
    <property type="protein sequence ID" value="GFA60673.1"/>
    <property type="molecule type" value="Genomic_DNA"/>
</dbReference>
<comment type="caution">
    <text evidence="2">The sequence shown here is derived from an EMBL/GenBank/DDBJ whole genome shotgun (WGS) entry which is preliminary data.</text>
</comment>
<dbReference type="AlphaFoldDB" id="A0A699JVS6"/>
<protein>
    <submittedName>
        <fullName evidence="2">Uncharacterized protein</fullName>
    </submittedName>
</protein>
<keyword evidence="1" id="KW-0812">Transmembrane</keyword>
<reference evidence="2" key="1">
    <citation type="journal article" date="2019" name="Sci. Rep.">
        <title>Draft genome of Tanacetum cinerariifolium, the natural source of mosquito coil.</title>
        <authorList>
            <person name="Yamashiro T."/>
            <person name="Shiraishi A."/>
            <person name="Satake H."/>
            <person name="Nakayama K."/>
        </authorList>
    </citation>
    <scope>NUCLEOTIDE SEQUENCE</scope>
</reference>
<accession>A0A699JVS6</accession>
<evidence type="ECO:0000256" key="1">
    <source>
        <dbReference type="SAM" id="Phobius"/>
    </source>
</evidence>
<feature type="transmembrane region" description="Helical" evidence="1">
    <location>
        <begin position="34"/>
        <end position="56"/>
    </location>
</feature>
<organism evidence="2">
    <name type="scientific">Tanacetum cinerariifolium</name>
    <name type="common">Dalmatian daisy</name>
    <name type="synonym">Chrysanthemum cinerariifolium</name>
    <dbReference type="NCBI Taxonomy" id="118510"/>
    <lineage>
        <taxon>Eukaryota</taxon>
        <taxon>Viridiplantae</taxon>
        <taxon>Streptophyta</taxon>
        <taxon>Embryophyta</taxon>
        <taxon>Tracheophyta</taxon>
        <taxon>Spermatophyta</taxon>
        <taxon>Magnoliopsida</taxon>
        <taxon>eudicotyledons</taxon>
        <taxon>Gunneridae</taxon>
        <taxon>Pentapetalae</taxon>
        <taxon>asterids</taxon>
        <taxon>campanulids</taxon>
        <taxon>Asterales</taxon>
        <taxon>Asteraceae</taxon>
        <taxon>Asteroideae</taxon>
        <taxon>Anthemideae</taxon>
        <taxon>Anthemidinae</taxon>
        <taxon>Tanacetum</taxon>
    </lineage>
</organism>
<gene>
    <name evidence="2" type="ORF">Tci_632645</name>
</gene>
<evidence type="ECO:0000313" key="2">
    <source>
        <dbReference type="EMBL" id="GFA60673.1"/>
    </source>
</evidence>
<sequence length="112" mass="12944">MTILLMHQWHDTICGGVIGPWRSVWMHPRVYSCIMFRHLSELVGILLFFLILIHLIRISYDIRLAVAFSFPASERDVTKVASEPRLRPVEPRLCPVEPSLRPVEPSASFVDY</sequence>